<feature type="compositionally biased region" description="Basic residues" evidence="1">
    <location>
        <begin position="292"/>
        <end position="301"/>
    </location>
</feature>
<gene>
    <name evidence="3" type="ORF">EJB05_11908</name>
</gene>
<dbReference type="PANTHER" id="PTHR34709:SF72">
    <property type="entry name" value="OS07G0130000 PROTEIN"/>
    <property type="match status" value="1"/>
</dbReference>
<comment type="caution">
    <text evidence="3">The sequence shown here is derived from an EMBL/GenBank/DDBJ whole genome shotgun (WGS) entry which is preliminary data.</text>
</comment>
<dbReference type="InterPro" id="IPR053781">
    <property type="entry name" value="F-box_AtFBL13-like"/>
</dbReference>
<protein>
    <recommendedName>
        <fullName evidence="2">F-box domain-containing protein</fullName>
    </recommendedName>
</protein>
<dbReference type="Proteomes" id="UP000324897">
    <property type="component" value="Chromosome 4"/>
</dbReference>
<proteinExistence type="predicted"/>
<reference evidence="3 4" key="1">
    <citation type="journal article" date="2019" name="Sci. Rep.">
        <title>A high-quality genome of Eragrostis curvula grass provides insights into Poaceae evolution and supports new strategies to enhance forage quality.</title>
        <authorList>
            <person name="Carballo J."/>
            <person name="Santos B.A.C.M."/>
            <person name="Zappacosta D."/>
            <person name="Garbus I."/>
            <person name="Selva J.P."/>
            <person name="Gallo C.A."/>
            <person name="Diaz A."/>
            <person name="Albertini E."/>
            <person name="Caccamo M."/>
            <person name="Echenique V."/>
        </authorList>
    </citation>
    <scope>NUCLEOTIDE SEQUENCE [LARGE SCALE GENOMIC DNA]</scope>
    <source>
        <strain evidence="4">cv. Victoria</strain>
        <tissue evidence="3">Leaf</tissue>
    </source>
</reference>
<feature type="domain" description="F-box" evidence="2">
    <location>
        <begin position="7"/>
        <end position="55"/>
    </location>
</feature>
<feature type="non-terminal residue" evidence="3">
    <location>
        <position position="1"/>
    </location>
</feature>
<organism evidence="3 4">
    <name type="scientific">Eragrostis curvula</name>
    <name type="common">weeping love grass</name>
    <dbReference type="NCBI Taxonomy" id="38414"/>
    <lineage>
        <taxon>Eukaryota</taxon>
        <taxon>Viridiplantae</taxon>
        <taxon>Streptophyta</taxon>
        <taxon>Embryophyta</taxon>
        <taxon>Tracheophyta</taxon>
        <taxon>Spermatophyta</taxon>
        <taxon>Magnoliopsida</taxon>
        <taxon>Liliopsida</taxon>
        <taxon>Poales</taxon>
        <taxon>Poaceae</taxon>
        <taxon>PACMAD clade</taxon>
        <taxon>Chloridoideae</taxon>
        <taxon>Eragrostideae</taxon>
        <taxon>Eragrostidinae</taxon>
        <taxon>Eragrostis</taxon>
    </lineage>
</organism>
<dbReference type="PANTHER" id="PTHR34709">
    <property type="entry name" value="OS10G0396666 PROTEIN"/>
    <property type="match status" value="1"/>
</dbReference>
<dbReference type="OrthoDB" id="10645470at2759"/>
<dbReference type="Gene3D" id="1.20.1280.50">
    <property type="match status" value="1"/>
</dbReference>
<evidence type="ECO:0000313" key="3">
    <source>
        <dbReference type="EMBL" id="TVU38533.1"/>
    </source>
</evidence>
<name>A0A5J9VQT0_9POAL</name>
<keyword evidence="4" id="KW-1185">Reference proteome</keyword>
<dbReference type="CDD" id="cd22160">
    <property type="entry name" value="F-box_AtFBL13-like"/>
    <property type="match status" value="1"/>
</dbReference>
<dbReference type="InterPro" id="IPR055312">
    <property type="entry name" value="FBL15-like"/>
</dbReference>
<evidence type="ECO:0000313" key="4">
    <source>
        <dbReference type="Proteomes" id="UP000324897"/>
    </source>
</evidence>
<dbReference type="AlphaFoldDB" id="A0A5J9VQT0"/>
<dbReference type="InterPro" id="IPR001810">
    <property type="entry name" value="F-box_dom"/>
</dbReference>
<evidence type="ECO:0000259" key="2">
    <source>
        <dbReference type="PROSITE" id="PS50181"/>
    </source>
</evidence>
<dbReference type="Pfam" id="PF00646">
    <property type="entry name" value="F-box"/>
    <property type="match status" value="1"/>
</dbReference>
<dbReference type="SUPFAM" id="SSF81383">
    <property type="entry name" value="F-box domain"/>
    <property type="match status" value="1"/>
</dbReference>
<sequence length="651" mass="73534">LPAGTMDDRISDLPDDLLLRILARLQSTAQAARTSVLSRRWRRVWVHVPELFLTYGAPTVYRVARWLRFASQRLAGELLLWIGHILSAEEKLVLPPCERVTAMDLRLAGHMLDKSLERLEFSVASTINDLRVDAPELQIFRTDNLSDAYIASPKLSEVIWYSYAYDPSRHHFTKAGSHLRRLAINTKTGVVALMKRFDTVDELQLNIDVPRATQEYRRFQEVINKLANCKVLVVEFFGRCHALKLIVLQILSKCTSVRKLVVILKTFEDVEAVGRRPCNEWRRARGNDCGGGRRRGPHQRPPRPSPARHPGPPPVHLPQLSFQYISELNRVDTALAACAASSTVIRRLEIRMPLMSNKVTGERVSSWLKFAAPHLAGELVLWLTAVRSNDANQQDVVFPPCERVTAIGINYLMAGSTLRFPAAGTFTAPTLLKIRDACVDGRELGGVVSSLCPRLKEIVFTLITLRDEVGGLSIQSCSLERLEITYRPTEGRLQVAPELRSLTLDVSCDVYVLAPLLSELEWQNDSYEPNRHRFEGAGSHLRRLGVFFANSTVVPLMQQFHTVDELNLTIIAPKPYYETYALYCCPKSRELLALDSLEDVEIRSFKGSCEELQFLEQLVRRICDPNVVVEVNLYSGGKHMRKMFRASDTGV</sequence>
<dbReference type="EMBL" id="RWGY01000007">
    <property type="protein sequence ID" value="TVU38533.1"/>
    <property type="molecule type" value="Genomic_DNA"/>
</dbReference>
<dbReference type="InterPro" id="IPR036047">
    <property type="entry name" value="F-box-like_dom_sf"/>
</dbReference>
<accession>A0A5J9VQT0</accession>
<evidence type="ECO:0000256" key="1">
    <source>
        <dbReference type="SAM" id="MobiDB-lite"/>
    </source>
</evidence>
<feature type="compositionally biased region" description="Pro residues" evidence="1">
    <location>
        <begin position="302"/>
        <end position="313"/>
    </location>
</feature>
<feature type="region of interest" description="Disordered" evidence="1">
    <location>
        <begin position="284"/>
        <end position="313"/>
    </location>
</feature>
<dbReference type="PROSITE" id="PS50181">
    <property type="entry name" value="FBOX"/>
    <property type="match status" value="1"/>
</dbReference>